<protein>
    <recommendedName>
        <fullName evidence="1">Antitoxin SocA-like Panacea domain-containing protein</fullName>
    </recommendedName>
</protein>
<dbReference type="AlphaFoldDB" id="A0A0A6RSI4"/>
<name>A0A0A6RSI4_9GAMM</name>
<gene>
    <name evidence="2" type="ORF">PN36_16055</name>
</gene>
<evidence type="ECO:0000259" key="1">
    <source>
        <dbReference type="Pfam" id="PF13274"/>
    </source>
</evidence>
<dbReference type="Pfam" id="PF13274">
    <property type="entry name" value="SocA_Panacea"/>
    <property type="match status" value="1"/>
</dbReference>
<accession>A0A0A6RSI4</accession>
<sequence>MKYPFIFDEEQAIEAILYIVQNVNEPTFHRISKVMYFADKAHLEQYGRFICGDSYVAMKHGPVPIGTYEILKSVRGDGKTSCLERAKSAFCVQNKYIVKSLRKADCDYFSDSDLECLDKAIKEYGALSFPDLTELSHDTAWHSADENDCVELEQIILTFANSKQLLEHLKNPFPD</sequence>
<dbReference type="InterPro" id="IPR025272">
    <property type="entry name" value="SocA_Panacea"/>
</dbReference>
<dbReference type="Proteomes" id="UP000030428">
    <property type="component" value="Unassembled WGS sequence"/>
</dbReference>
<comment type="caution">
    <text evidence="2">The sequence shown here is derived from an EMBL/GenBank/DDBJ whole genome shotgun (WGS) entry which is preliminary data.</text>
</comment>
<reference evidence="2 3" key="1">
    <citation type="journal article" date="2016" name="Front. Microbiol.">
        <title>Single-Cell (Meta-)Genomics of a Dimorphic Candidatus Thiomargarita nelsonii Reveals Genomic Plasticity.</title>
        <authorList>
            <person name="Flood B.E."/>
            <person name="Fliss P."/>
            <person name="Jones D.S."/>
            <person name="Dick G.J."/>
            <person name="Jain S."/>
            <person name="Kaster A.K."/>
            <person name="Winkel M."/>
            <person name="Mussmann M."/>
            <person name="Bailey J."/>
        </authorList>
    </citation>
    <scope>NUCLEOTIDE SEQUENCE [LARGE SCALE GENOMIC DNA]</scope>
    <source>
        <strain evidence="2">Hydrate Ridge</strain>
    </source>
</reference>
<evidence type="ECO:0000313" key="3">
    <source>
        <dbReference type="Proteomes" id="UP000030428"/>
    </source>
</evidence>
<evidence type="ECO:0000313" key="2">
    <source>
        <dbReference type="EMBL" id="KHD06831.2"/>
    </source>
</evidence>
<feature type="domain" description="Antitoxin SocA-like Panacea" evidence="1">
    <location>
        <begin position="32"/>
        <end position="142"/>
    </location>
</feature>
<proteinExistence type="predicted"/>
<keyword evidence="3" id="KW-1185">Reference proteome</keyword>
<dbReference type="EMBL" id="JSZA02000059">
    <property type="protein sequence ID" value="KHD06831.2"/>
    <property type="molecule type" value="Genomic_DNA"/>
</dbReference>
<organism evidence="2 3">
    <name type="scientific">Candidatus Thiomargarita nelsonii</name>
    <dbReference type="NCBI Taxonomy" id="1003181"/>
    <lineage>
        <taxon>Bacteria</taxon>
        <taxon>Pseudomonadati</taxon>
        <taxon>Pseudomonadota</taxon>
        <taxon>Gammaproteobacteria</taxon>
        <taxon>Thiotrichales</taxon>
        <taxon>Thiotrichaceae</taxon>
        <taxon>Thiomargarita</taxon>
    </lineage>
</organism>